<dbReference type="PROSITE" id="PS00108">
    <property type="entry name" value="PROTEIN_KINASE_ST"/>
    <property type="match status" value="1"/>
</dbReference>
<dbReference type="GO" id="GO:0005524">
    <property type="term" value="F:ATP binding"/>
    <property type="evidence" value="ECO:0007669"/>
    <property type="project" value="InterPro"/>
</dbReference>
<name>A0A314ZPR8_PRUYE</name>
<evidence type="ECO:0000313" key="2">
    <source>
        <dbReference type="EMBL" id="PQQ18881.1"/>
    </source>
</evidence>
<dbReference type="Proteomes" id="UP000250321">
    <property type="component" value="Unassembled WGS sequence"/>
</dbReference>
<dbReference type="SUPFAM" id="SSF56112">
    <property type="entry name" value="Protein kinase-like (PK-like)"/>
    <property type="match status" value="1"/>
</dbReference>
<dbReference type="PANTHER" id="PTHR46146:SF4">
    <property type="entry name" value="SERINE_THREONINE-PROTEIN KINASE-LIKE PROTEIN CCR4"/>
    <property type="match status" value="1"/>
</dbReference>
<dbReference type="InterPro" id="IPR001245">
    <property type="entry name" value="Ser-Thr/Tyr_kinase_cat_dom"/>
</dbReference>
<dbReference type="InterPro" id="IPR008271">
    <property type="entry name" value="Ser/Thr_kinase_AS"/>
</dbReference>
<evidence type="ECO:0000259" key="1">
    <source>
        <dbReference type="PROSITE" id="PS50011"/>
    </source>
</evidence>
<dbReference type="InterPro" id="IPR000719">
    <property type="entry name" value="Prot_kinase_dom"/>
</dbReference>
<dbReference type="EMBL" id="PJQY01000093">
    <property type="protein sequence ID" value="PQQ18881.1"/>
    <property type="molecule type" value="Genomic_DNA"/>
</dbReference>
<dbReference type="SMART" id="SM00220">
    <property type="entry name" value="S_TKc"/>
    <property type="match status" value="1"/>
</dbReference>
<dbReference type="GO" id="GO:0004672">
    <property type="term" value="F:protein kinase activity"/>
    <property type="evidence" value="ECO:0007669"/>
    <property type="project" value="InterPro"/>
</dbReference>
<comment type="caution">
    <text evidence="2">The sequence shown here is derived from an EMBL/GenBank/DDBJ whole genome shotgun (WGS) entry which is preliminary data.</text>
</comment>
<proteinExistence type="predicted"/>
<reference evidence="2 3" key="1">
    <citation type="submission" date="2018-02" db="EMBL/GenBank/DDBJ databases">
        <title>Draft genome of wild Prunus yedoensis var. nudiflora.</title>
        <authorList>
            <person name="Baek S."/>
            <person name="Kim J.-H."/>
            <person name="Choi K."/>
            <person name="Kim G.-B."/>
            <person name="Cho A."/>
            <person name="Jang H."/>
            <person name="Shin C.-H."/>
            <person name="Yu H.-J."/>
            <person name="Mun J.-H."/>
        </authorList>
    </citation>
    <scope>NUCLEOTIDE SEQUENCE [LARGE SCALE GENOMIC DNA]</scope>
    <source>
        <strain evidence="3">cv. Jeju island</strain>
        <tissue evidence="2">Leaf</tissue>
    </source>
</reference>
<dbReference type="PANTHER" id="PTHR46146">
    <property type="entry name" value="SERINE/THREONINE-PROTEIN KINASE-LIKE PROTEIN CCR4"/>
    <property type="match status" value="1"/>
</dbReference>
<dbReference type="Pfam" id="PF07714">
    <property type="entry name" value="PK_Tyr_Ser-Thr"/>
    <property type="match status" value="1"/>
</dbReference>
<dbReference type="PROSITE" id="PS50011">
    <property type="entry name" value="PROTEIN_KINASE_DOM"/>
    <property type="match status" value="1"/>
</dbReference>
<evidence type="ECO:0000313" key="3">
    <source>
        <dbReference type="Proteomes" id="UP000250321"/>
    </source>
</evidence>
<protein>
    <submittedName>
        <fullName evidence="2">Serine/threonine-protein kinase-like protein CCR4</fullName>
    </submittedName>
</protein>
<dbReference type="Gene3D" id="1.10.510.10">
    <property type="entry name" value="Transferase(Phosphotransferase) domain 1"/>
    <property type="match status" value="1"/>
</dbReference>
<feature type="domain" description="Protein kinase" evidence="1">
    <location>
        <begin position="1"/>
        <end position="165"/>
    </location>
</feature>
<sequence>MNNATLHDHLHNLPHSPLVSWAARINVALDAARGVEYLHMYAVPPVIHRDIKSSNILLDDTLRAKVSDFGLSLMGPEDDQSYLSLRAAGTFGYMDPEYYRLQQLTTKSDVYSFGVVLLELLSGYNAIHKNENGVPRNVVDFVVPYIVERRDPSDIGPENARPEPV</sequence>
<keyword evidence="2" id="KW-0808">Transferase</keyword>
<dbReference type="OrthoDB" id="61110at2759"/>
<organism evidence="2 3">
    <name type="scientific">Prunus yedoensis var. nudiflora</name>
    <dbReference type="NCBI Taxonomy" id="2094558"/>
    <lineage>
        <taxon>Eukaryota</taxon>
        <taxon>Viridiplantae</taxon>
        <taxon>Streptophyta</taxon>
        <taxon>Embryophyta</taxon>
        <taxon>Tracheophyta</taxon>
        <taxon>Spermatophyta</taxon>
        <taxon>Magnoliopsida</taxon>
        <taxon>eudicotyledons</taxon>
        <taxon>Gunneridae</taxon>
        <taxon>Pentapetalae</taxon>
        <taxon>rosids</taxon>
        <taxon>fabids</taxon>
        <taxon>Rosales</taxon>
        <taxon>Rosaceae</taxon>
        <taxon>Amygdaloideae</taxon>
        <taxon>Amygdaleae</taxon>
        <taxon>Prunus</taxon>
    </lineage>
</organism>
<accession>A0A314ZPR8</accession>
<dbReference type="AlphaFoldDB" id="A0A314ZPR8"/>
<keyword evidence="3" id="KW-1185">Reference proteome</keyword>
<dbReference type="STRING" id="2094558.A0A314ZPR8"/>
<keyword evidence="2" id="KW-0418">Kinase</keyword>
<dbReference type="InterPro" id="IPR011009">
    <property type="entry name" value="Kinase-like_dom_sf"/>
</dbReference>
<gene>
    <name evidence="2" type="ORF">Pyn_17146</name>
</gene>